<reference evidence="1 2" key="1">
    <citation type="submission" date="2020-02" db="EMBL/GenBank/DDBJ databases">
        <title>A chromosome-scale genome assembly of the black bullhead catfish (Ameiurus melas).</title>
        <authorList>
            <person name="Wen M."/>
            <person name="Zham M."/>
            <person name="Cabau C."/>
            <person name="Klopp C."/>
            <person name="Donnadieu C."/>
            <person name="Roques C."/>
            <person name="Bouchez O."/>
            <person name="Lampietro C."/>
            <person name="Jouanno E."/>
            <person name="Herpin A."/>
            <person name="Louis A."/>
            <person name="Berthelot C."/>
            <person name="Parey E."/>
            <person name="Roest-Crollius H."/>
            <person name="Braasch I."/>
            <person name="Postlethwait J."/>
            <person name="Robinson-Rechavi M."/>
            <person name="Echchiki A."/>
            <person name="Begum T."/>
            <person name="Montfort J."/>
            <person name="Schartl M."/>
            <person name="Bobe J."/>
            <person name="Guiguen Y."/>
        </authorList>
    </citation>
    <scope>NUCLEOTIDE SEQUENCE [LARGE SCALE GENOMIC DNA]</scope>
    <source>
        <strain evidence="1">M_S1</strain>
        <tissue evidence="1">Blood</tissue>
    </source>
</reference>
<dbReference type="AlphaFoldDB" id="A0A7J5ZR71"/>
<sequence length="54" mass="6195">MYATSMFCTHGACLDSLYFCKVLRTRYVPLKKKNIFPTFDTQKGDVVCTMHVGQ</sequence>
<accession>A0A7J5ZR71</accession>
<dbReference type="EMBL" id="JAAGNN010000024">
    <property type="protein sequence ID" value="KAF4072966.1"/>
    <property type="molecule type" value="Genomic_DNA"/>
</dbReference>
<dbReference type="Proteomes" id="UP000593565">
    <property type="component" value="Unassembled WGS sequence"/>
</dbReference>
<keyword evidence="2" id="KW-1185">Reference proteome</keyword>
<evidence type="ECO:0000313" key="2">
    <source>
        <dbReference type="Proteomes" id="UP000593565"/>
    </source>
</evidence>
<organism evidence="1 2">
    <name type="scientific">Ameiurus melas</name>
    <name type="common">Black bullhead</name>
    <name type="synonym">Silurus melas</name>
    <dbReference type="NCBI Taxonomy" id="219545"/>
    <lineage>
        <taxon>Eukaryota</taxon>
        <taxon>Metazoa</taxon>
        <taxon>Chordata</taxon>
        <taxon>Craniata</taxon>
        <taxon>Vertebrata</taxon>
        <taxon>Euteleostomi</taxon>
        <taxon>Actinopterygii</taxon>
        <taxon>Neopterygii</taxon>
        <taxon>Teleostei</taxon>
        <taxon>Ostariophysi</taxon>
        <taxon>Siluriformes</taxon>
        <taxon>Ictaluridae</taxon>
        <taxon>Ameiurus</taxon>
    </lineage>
</organism>
<protein>
    <submittedName>
        <fullName evidence="1">Uncharacterized protein</fullName>
    </submittedName>
</protein>
<gene>
    <name evidence="1" type="ORF">AMELA_G00253530</name>
</gene>
<proteinExistence type="predicted"/>
<comment type="caution">
    <text evidence="1">The sequence shown here is derived from an EMBL/GenBank/DDBJ whole genome shotgun (WGS) entry which is preliminary data.</text>
</comment>
<name>A0A7J5ZR71_AMEME</name>
<evidence type="ECO:0000313" key="1">
    <source>
        <dbReference type="EMBL" id="KAF4072966.1"/>
    </source>
</evidence>